<accession>A0ACC2R0R1</accession>
<protein>
    <submittedName>
        <fullName evidence="1">Uncharacterized protein</fullName>
    </submittedName>
</protein>
<dbReference type="EMBL" id="CM056785">
    <property type="protein sequence ID" value="KAJ8728415.1"/>
    <property type="molecule type" value="Genomic_DNA"/>
</dbReference>
<evidence type="ECO:0000313" key="2">
    <source>
        <dbReference type="Proteomes" id="UP001231649"/>
    </source>
</evidence>
<organism evidence="1 2">
    <name type="scientific">Mythimna loreyi</name>
    <dbReference type="NCBI Taxonomy" id="667449"/>
    <lineage>
        <taxon>Eukaryota</taxon>
        <taxon>Metazoa</taxon>
        <taxon>Ecdysozoa</taxon>
        <taxon>Arthropoda</taxon>
        <taxon>Hexapoda</taxon>
        <taxon>Insecta</taxon>
        <taxon>Pterygota</taxon>
        <taxon>Neoptera</taxon>
        <taxon>Endopterygota</taxon>
        <taxon>Lepidoptera</taxon>
        <taxon>Glossata</taxon>
        <taxon>Ditrysia</taxon>
        <taxon>Noctuoidea</taxon>
        <taxon>Noctuidae</taxon>
        <taxon>Noctuinae</taxon>
        <taxon>Hadenini</taxon>
        <taxon>Mythimna</taxon>
    </lineage>
</organism>
<reference evidence="1" key="1">
    <citation type="submission" date="2023-03" db="EMBL/GenBank/DDBJ databases">
        <title>Chromosome-level genomes of two armyworms, Mythimna separata and Mythimna loreyi, provide insights into the biosynthesis and reception of sex pheromones.</title>
        <authorList>
            <person name="Zhao H."/>
        </authorList>
    </citation>
    <scope>NUCLEOTIDE SEQUENCE</scope>
    <source>
        <strain evidence="1">BeijingLab</strain>
    </source>
</reference>
<keyword evidence="2" id="KW-1185">Reference proteome</keyword>
<proteinExistence type="predicted"/>
<sequence length="347" mass="39860">MLYMKSLYLYMIYFIAAYFLVHVLLVIWEKFSNLWNSYPVVIHWPPVNRYNIQCYTVVSNDALKSIEDFSPKTKSIYFHETSCRGGIDSRQACAVESAALSHPDWDVYLLFTSPVTETMLKRSCIAKLLEYPNVKVARIHAYSYTRKSAVSRVVSERLWKSSTPVQHSSDIMRMLTLNRWGGVTLDLDMLVMRSFNCLPSNWIAKESPYLLASGIMKFSKNGVGRNITKKIMRQIVSTYSAVSWSYNGASAIEKVLLRRCREVMKRTGDCKGITIFGNELFYPIQATNAHSIFKEGPLPEAKGEPYTYCLWNIITSSLKVHKESPFVQLAKKVCPKVYEMYENEFGV</sequence>
<gene>
    <name evidence="1" type="ORF">PYW08_016800</name>
</gene>
<dbReference type="Proteomes" id="UP001231649">
    <property type="component" value="Chromosome 9"/>
</dbReference>
<name>A0ACC2R0R1_9NEOP</name>
<comment type="caution">
    <text evidence="1">The sequence shown here is derived from an EMBL/GenBank/DDBJ whole genome shotgun (WGS) entry which is preliminary data.</text>
</comment>
<evidence type="ECO:0000313" key="1">
    <source>
        <dbReference type="EMBL" id="KAJ8728415.1"/>
    </source>
</evidence>